<keyword evidence="1" id="KW-0472">Membrane</keyword>
<keyword evidence="1" id="KW-0812">Transmembrane</keyword>
<reference evidence="4" key="1">
    <citation type="submission" date="2020-03" db="EMBL/GenBank/DDBJ databases">
        <title>The deep terrestrial virosphere.</title>
        <authorList>
            <person name="Holmfeldt K."/>
            <person name="Nilsson E."/>
            <person name="Simone D."/>
            <person name="Lopez-Fernandez M."/>
            <person name="Wu X."/>
            <person name="de Brujin I."/>
            <person name="Lundin D."/>
            <person name="Andersson A."/>
            <person name="Bertilsson S."/>
            <person name="Dopson M."/>
        </authorList>
    </citation>
    <scope>NUCLEOTIDE SEQUENCE</scope>
    <source>
        <strain evidence="2">MM415A02784</strain>
        <strain evidence="3">MM415B03741</strain>
        <strain evidence="4">TM448B02725</strain>
    </source>
</reference>
<accession>A0A6M3XV56</accession>
<dbReference type="EMBL" id="MT143260">
    <property type="protein sequence ID" value="QJA94785.1"/>
    <property type="molecule type" value="Genomic_DNA"/>
</dbReference>
<evidence type="ECO:0000313" key="2">
    <source>
        <dbReference type="EMBL" id="QJA72346.1"/>
    </source>
</evidence>
<evidence type="ECO:0000313" key="4">
    <source>
        <dbReference type="EMBL" id="QJI01720.1"/>
    </source>
</evidence>
<name>A0A6M3XV56_9ZZZZ</name>
<proteinExistence type="predicted"/>
<organism evidence="4">
    <name type="scientific">viral metagenome</name>
    <dbReference type="NCBI Taxonomy" id="1070528"/>
    <lineage>
        <taxon>unclassified sequences</taxon>
        <taxon>metagenomes</taxon>
        <taxon>organismal metagenomes</taxon>
    </lineage>
</organism>
<sequence length="145" mass="15966">MFPIIDLIATLGGLVAAPAYDFIKKKFLKPEVDTPESTIGTLATTKPESLEGYVKSLSEYTKSKIDFFNRDVIGQCSQWVVNLRASIRPIVVIMSLLTLIGMAVIVALDVDVKPELLENLTGIRISCEAIVSSWMGDRFSISKNK</sequence>
<feature type="transmembrane region" description="Helical" evidence="1">
    <location>
        <begin position="90"/>
        <end position="108"/>
    </location>
</feature>
<protein>
    <submittedName>
        <fullName evidence="4">Uncharacterized protein</fullName>
    </submittedName>
</protein>
<dbReference type="AlphaFoldDB" id="A0A6M3XV56"/>
<dbReference type="EMBL" id="MT144945">
    <property type="protein sequence ID" value="QJI01720.1"/>
    <property type="molecule type" value="Genomic_DNA"/>
</dbReference>
<dbReference type="EMBL" id="MT141944">
    <property type="protein sequence ID" value="QJA72346.1"/>
    <property type="molecule type" value="Genomic_DNA"/>
</dbReference>
<evidence type="ECO:0000256" key="1">
    <source>
        <dbReference type="SAM" id="Phobius"/>
    </source>
</evidence>
<evidence type="ECO:0000313" key="3">
    <source>
        <dbReference type="EMBL" id="QJA94785.1"/>
    </source>
</evidence>
<keyword evidence="1" id="KW-1133">Transmembrane helix</keyword>
<gene>
    <name evidence="2" type="ORF">MM415A02784_0005</name>
    <name evidence="3" type="ORF">MM415B03741_0008</name>
    <name evidence="4" type="ORF">TM448B02725_0002</name>
</gene>